<dbReference type="EMBL" id="BMTF01000005">
    <property type="protein sequence ID" value="GGV81335.1"/>
    <property type="molecule type" value="Genomic_DNA"/>
</dbReference>
<name>A0ABQ2VWG6_9ACTN</name>
<proteinExistence type="predicted"/>
<evidence type="ECO:0000313" key="1">
    <source>
        <dbReference type="EMBL" id="GGV81335.1"/>
    </source>
</evidence>
<evidence type="ECO:0000313" key="2">
    <source>
        <dbReference type="Proteomes" id="UP000660675"/>
    </source>
</evidence>
<dbReference type="Proteomes" id="UP000660675">
    <property type="component" value="Unassembled WGS sequence"/>
</dbReference>
<reference evidence="2" key="1">
    <citation type="journal article" date="2019" name="Int. J. Syst. Evol. Microbiol.">
        <title>The Global Catalogue of Microorganisms (GCM) 10K type strain sequencing project: providing services to taxonomists for standard genome sequencing and annotation.</title>
        <authorList>
            <consortium name="The Broad Institute Genomics Platform"/>
            <consortium name="The Broad Institute Genome Sequencing Center for Infectious Disease"/>
            <person name="Wu L."/>
            <person name="Ma J."/>
        </authorList>
    </citation>
    <scope>NUCLEOTIDE SEQUENCE [LARGE SCALE GENOMIC DNA]</scope>
    <source>
        <strain evidence="2">JCM 4376</strain>
    </source>
</reference>
<gene>
    <name evidence="1" type="ORF">GCM10015535_21060</name>
</gene>
<dbReference type="RefSeq" id="WP_189543409.1">
    <property type="nucleotide sequence ID" value="NZ_BMTF01000005.1"/>
</dbReference>
<organism evidence="1 2">
    <name type="scientific">Streptomyces gelaticus</name>
    <dbReference type="NCBI Taxonomy" id="285446"/>
    <lineage>
        <taxon>Bacteria</taxon>
        <taxon>Bacillati</taxon>
        <taxon>Actinomycetota</taxon>
        <taxon>Actinomycetes</taxon>
        <taxon>Kitasatosporales</taxon>
        <taxon>Streptomycetaceae</taxon>
        <taxon>Streptomyces</taxon>
    </lineage>
</organism>
<evidence type="ECO:0008006" key="3">
    <source>
        <dbReference type="Google" id="ProtNLM"/>
    </source>
</evidence>
<keyword evidence="2" id="KW-1185">Reference proteome</keyword>
<comment type="caution">
    <text evidence="1">The sequence shown here is derived from an EMBL/GenBank/DDBJ whole genome shotgun (WGS) entry which is preliminary data.</text>
</comment>
<protein>
    <recommendedName>
        <fullName evidence="3">Secreted protein</fullName>
    </recommendedName>
</protein>
<sequence length="108" mass="11864">MFHRIRTHQPRTLVHLVLLPLARVLRALTPVPASVSAPRVGTRPQPQPPYAPRPLHAVLRTRSYALDDERRFRRTAMRLALDGIVVLPGVSQAHSVGSPALTTTKAAA</sequence>
<accession>A0ABQ2VWG6</accession>